<proteinExistence type="predicted"/>
<gene>
    <name evidence="1" type="ORF">Tci_033960</name>
</gene>
<protein>
    <submittedName>
        <fullName evidence="1">Zinc finger MYM-type protein 1-like</fullName>
    </submittedName>
</protein>
<dbReference type="PANTHER" id="PTHR11697:SF230">
    <property type="entry name" value="ZINC FINGER, MYM DOMAIN CONTAINING 1"/>
    <property type="match status" value="1"/>
</dbReference>
<evidence type="ECO:0000313" key="1">
    <source>
        <dbReference type="EMBL" id="GEU61982.1"/>
    </source>
</evidence>
<reference evidence="1" key="1">
    <citation type="journal article" date="2019" name="Sci. Rep.">
        <title>Draft genome of Tanacetum cinerariifolium, the natural source of mosquito coil.</title>
        <authorList>
            <person name="Yamashiro T."/>
            <person name="Shiraishi A."/>
            <person name="Satake H."/>
            <person name="Nakayama K."/>
        </authorList>
    </citation>
    <scope>NUCLEOTIDE SEQUENCE</scope>
</reference>
<name>A0A6L2LNA3_TANCI</name>
<sequence length="264" mass="30158">MGIMPTEMELILEQTQQGISHEVSISAEGGEEWKIKVKIKGDIKEALFTLKAETSAAAKPCQGNSSEFYLITSSIYTDQRETVVIATIFDEVTKTLSSIYEIIGITDKLYKALQNKSQDIVNALTLVSTTKTLIQELRDDGWKSLLDKVVCFYEKYNIPVLDMNVTYREIIQSRHKKDNVTVEHHYRVDVFIVAIDTTSERAFSKMKLVKTRLRSTMSDGFLKSSMILSVEKEIVRTICTNNVIDDFYSKTQRRVQMKKRKVSS</sequence>
<dbReference type="AlphaFoldDB" id="A0A6L2LNA3"/>
<accession>A0A6L2LNA3</accession>
<dbReference type="InterPro" id="IPR055298">
    <property type="entry name" value="AtLOH3-like"/>
</dbReference>
<comment type="caution">
    <text evidence="1">The sequence shown here is derived from an EMBL/GenBank/DDBJ whole genome shotgun (WGS) entry which is preliminary data.</text>
</comment>
<dbReference type="EMBL" id="BKCJ010004597">
    <property type="protein sequence ID" value="GEU61982.1"/>
    <property type="molecule type" value="Genomic_DNA"/>
</dbReference>
<dbReference type="PANTHER" id="PTHR11697">
    <property type="entry name" value="GENERAL TRANSCRIPTION FACTOR 2-RELATED ZINC FINGER PROTEIN"/>
    <property type="match status" value="1"/>
</dbReference>
<organism evidence="1">
    <name type="scientific">Tanacetum cinerariifolium</name>
    <name type="common">Dalmatian daisy</name>
    <name type="synonym">Chrysanthemum cinerariifolium</name>
    <dbReference type="NCBI Taxonomy" id="118510"/>
    <lineage>
        <taxon>Eukaryota</taxon>
        <taxon>Viridiplantae</taxon>
        <taxon>Streptophyta</taxon>
        <taxon>Embryophyta</taxon>
        <taxon>Tracheophyta</taxon>
        <taxon>Spermatophyta</taxon>
        <taxon>Magnoliopsida</taxon>
        <taxon>eudicotyledons</taxon>
        <taxon>Gunneridae</taxon>
        <taxon>Pentapetalae</taxon>
        <taxon>asterids</taxon>
        <taxon>campanulids</taxon>
        <taxon>Asterales</taxon>
        <taxon>Asteraceae</taxon>
        <taxon>Asteroideae</taxon>
        <taxon>Anthemideae</taxon>
        <taxon>Anthemidinae</taxon>
        <taxon>Tanacetum</taxon>
    </lineage>
</organism>